<dbReference type="OrthoDB" id="7059299at2"/>
<proteinExistence type="predicted"/>
<dbReference type="InterPro" id="IPR024267">
    <property type="entry name" value="DUF4878"/>
</dbReference>
<accession>A0A242NW73</accession>
<evidence type="ECO:0000256" key="1">
    <source>
        <dbReference type="SAM" id="SignalP"/>
    </source>
</evidence>
<accession>A0A242P703</accession>
<organism evidence="3 4">
    <name type="scientific">Gilliamella apis</name>
    <dbReference type="NCBI Taxonomy" id="1970738"/>
    <lineage>
        <taxon>Bacteria</taxon>
        <taxon>Pseudomonadati</taxon>
        <taxon>Pseudomonadota</taxon>
        <taxon>Gammaproteobacteria</taxon>
        <taxon>Orbales</taxon>
        <taxon>Orbaceae</taxon>
        <taxon>Gilliamella</taxon>
    </lineage>
</organism>
<dbReference type="Proteomes" id="UP000194968">
    <property type="component" value="Unassembled WGS sequence"/>
</dbReference>
<feature type="chain" id="PRO_5012015008" description="DUF4878 domain-containing protein" evidence="1">
    <location>
        <begin position="23"/>
        <end position="137"/>
    </location>
</feature>
<evidence type="ECO:0000313" key="3">
    <source>
        <dbReference type="EMBL" id="OTQ51517.1"/>
    </source>
</evidence>
<reference evidence="3 4" key="1">
    <citation type="submission" date="2017-03" db="EMBL/GenBank/DDBJ databases">
        <title>Comparative genomics of honeybee gut symbionts reveal geographically distinct and subgroup specific antibiotic resistance.</title>
        <authorList>
            <person name="Ludvigsen J."/>
            <person name="Porcellato D."/>
            <person name="Labee-Lund T.M."/>
            <person name="Amdam G.V."/>
            <person name="Rudi K."/>
        </authorList>
    </citation>
    <scope>NUCLEOTIDE SEQUENCE [LARGE SCALE GENOMIC DNA]</scope>
    <source>
        <strain evidence="3 4">A-4-12</strain>
    </source>
</reference>
<dbReference type="EMBL" id="NASK01000078">
    <property type="protein sequence ID" value="OTQ51517.1"/>
    <property type="molecule type" value="Genomic_DNA"/>
</dbReference>
<dbReference type="PROSITE" id="PS51257">
    <property type="entry name" value="PROKAR_LIPOPROTEIN"/>
    <property type="match status" value="1"/>
</dbReference>
<keyword evidence="1" id="KW-0732">Signal</keyword>
<feature type="signal peptide" evidence="1">
    <location>
        <begin position="1"/>
        <end position="22"/>
    </location>
</feature>
<comment type="caution">
    <text evidence="3">The sequence shown here is derived from an EMBL/GenBank/DDBJ whole genome shotgun (WGS) entry which is preliminary data.</text>
</comment>
<feature type="domain" description="DUF4878" evidence="2">
    <location>
        <begin position="22"/>
        <end position="135"/>
    </location>
</feature>
<gene>
    <name evidence="3" type="ORF">B6D06_02690</name>
</gene>
<name>A0A242NW73_9GAMM</name>
<dbReference type="Pfam" id="PF12870">
    <property type="entry name" value="DUF4878"/>
    <property type="match status" value="1"/>
</dbReference>
<dbReference type="RefSeq" id="WP_086320116.1">
    <property type="nucleotide sequence ID" value="NZ_NASD01000003.1"/>
</dbReference>
<evidence type="ECO:0000259" key="2">
    <source>
        <dbReference type="Pfam" id="PF12870"/>
    </source>
</evidence>
<evidence type="ECO:0000313" key="4">
    <source>
        <dbReference type="Proteomes" id="UP000194968"/>
    </source>
</evidence>
<protein>
    <recommendedName>
        <fullName evidence="2">DUF4878 domain-containing protein</fullName>
    </recommendedName>
</protein>
<dbReference type="AlphaFoldDB" id="A0A242NW73"/>
<dbReference type="Gene3D" id="3.10.450.50">
    <property type="match status" value="1"/>
</dbReference>
<sequence>MKLLVKFLSVFLLALVVTACSSDDNTPEVAAEKFIKDSYSGNVDGILDALYIPDELKTNGVDIKVLMKSKMKVAIDQAVATAKQNGGFDQVKISSTEYNNDKTQATIKTIIIFKDGTENNSALSLIKVDGKWLINIK</sequence>